<accession>A0AAU9Y0E8</accession>
<keyword evidence="3" id="KW-0677">Repeat</keyword>
<dbReference type="CDD" id="cd00054">
    <property type="entry name" value="EGF_CA"/>
    <property type="match status" value="1"/>
</dbReference>
<proteinExistence type="predicted"/>
<dbReference type="Pfam" id="PF12947">
    <property type="entry name" value="EGF_3"/>
    <property type="match status" value="1"/>
</dbReference>
<name>A0AAU9Y0E8_9CNID</name>
<keyword evidence="4" id="KW-1015">Disulfide bond</keyword>
<feature type="domain" description="NELL2-like EGF" evidence="5">
    <location>
        <begin position="2"/>
        <end position="32"/>
    </location>
</feature>
<evidence type="ECO:0000259" key="5">
    <source>
        <dbReference type="Pfam" id="PF12947"/>
    </source>
</evidence>
<dbReference type="FunFam" id="2.10.25.10:FF:000038">
    <property type="entry name" value="Fibrillin 2"/>
    <property type="match status" value="1"/>
</dbReference>
<evidence type="ECO:0000256" key="4">
    <source>
        <dbReference type="ARBA" id="ARBA00023157"/>
    </source>
</evidence>
<reference evidence="6 7" key="1">
    <citation type="submission" date="2022-05" db="EMBL/GenBank/DDBJ databases">
        <authorList>
            <consortium name="Genoscope - CEA"/>
            <person name="William W."/>
        </authorList>
    </citation>
    <scope>NUCLEOTIDE SEQUENCE [LARGE SCALE GENOMIC DNA]</scope>
</reference>
<evidence type="ECO:0000256" key="2">
    <source>
        <dbReference type="ARBA" id="ARBA00022729"/>
    </source>
</evidence>
<gene>
    <name evidence="6" type="ORF">PMEA_00002160</name>
</gene>
<dbReference type="AlphaFoldDB" id="A0AAU9Y0E8"/>
<evidence type="ECO:0000313" key="6">
    <source>
        <dbReference type="EMBL" id="CAH3164149.1"/>
    </source>
</evidence>
<keyword evidence="1" id="KW-0245">EGF-like domain</keyword>
<evidence type="ECO:0000256" key="3">
    <source>
        <dbReference type="ARBA" id="ARBA00022737"/>
    </source>
</evidence>
<dbReference type="Proteomes" id="UP001159428">
    <property type="component" value="Unassembled WGS sequence"/>
</dbReference>
<sequence>MDKCHWNASCANTQGSYNCSCNPTFIGDGFDCEADPCYNYQNLSDANRKSSYDTREHLCDKQLLVGWYRFVGDA</sequence>
<feature type="non-terminal residue" evidence="6">
    <location>
        <position position="74"/>
    </location>
</feature>
<keyword evidence="2" id="KW-0732">Signal</keyword>
<evidence type="ECO:0000256" key="1">
    <source>
        <dbReference type="ARBA" id="ARBA00022536"/>
    </source>
</evidence>
<dbReference type="InterPro" id="IPR024731">
    <property type="entry name" value="NELL2-like_EGF"/>
</dbReference>
<comment type="caution">
    <text evidence="6">The sequence shown here is derived from an EMBL/GenBank/DDBJ whole genome shotgun (WGS) entry which is preliminary data.</text>
</comment>
<evidence type="ECO:0000313" key="7">
    <source>
        <dbReference type="Proteomes" id="UP001159428"/>
    </source>
</evidence>
<protein>
    <recommendedName>
        <fullName evidence="5">NELL2-like EGF domain-containing protein</fullName>
    </recommendedName>
</protein>
<dbReference type="EMBL" id="CALNXJ010000100">
    <property type="protein sequence ID" value="CAH3164149.1"/>
    <property type="molecule type" value="Genomic_DNA"/>
</dbReference>
<organism evidence="6 7">
    <name type="scientific">Pocillopora meandrina</name>
    <dbReference type="NCBI Taxonomy" id="46732"/>
    <lineage>
        <taxon>Eukaryota</taxon>
        <taxon>Metazoa</taxon>
        <taxon>Cnidaria</taxon>
        <taxon>Anthozoa</taxon>
        <taxon>Hexacorallia</taxon>
        <taxon>Scleractinia</taxon>
        <taxon>Astrocoeniina</taxon>
        <taxon>Pocilloporidae</taxon>
        <taxon>Pocillopora</taxon>
    </lineage>
</organism>
<dbReference type="Gene3D" id="2.10.25.10">
    <property type="entry name" value="Laminin"/>
    <property type="match status" value="1"/>
</dbReference>
<dbReference type="SUPFAM" id="SSF57196">
    <property type="entry name" value="EGF/Laminin"/>
    <property type="match status" value="1"/>
</dbReference>
<keyword evidence="7" id="KW-1185">Reference proteome</keyword>